<dbReference type="Pfam" id="PF13499">
    <property type="entry name" value="EF-hand_7"/>
    <property type="match status" value="1"/>
</dbReference>
<keyword evidence="6" id="KW-1185">Reference proteome</keyword>
<evidence type="ECO:0000256" key="3">
    <source>
        <dbReference type="ARBA" id="ARBA00022837"/>
    </source>
</evidence>
<dbReference type="CDD" id="cd00051">
    <property type="entry name" value="EFh"/>
    <property type="match status" value="1"/>
</dbReference>
<proteinExistence type="predicted"/>
<gene>
    <name evidence="5" type="ORF">K2173_027864</name>
</gene>
<dbReference type="PROSITE" id="PS00018">
    <property type="entry name" value="EF_HAND_1"/>
    <property type="match status" value="2"/>
</dbReference>
<dbReference type="Proteomes" id="UP001159364">
    <property type="component" value="Linkage Group LG02"/>
</dbReference>
<dbReference type="AlphaFoldDB" id="A0AAV8U055"/>
<organism evidence="5 6">
    <name type="scientific">Erythroxylum novogranatense</name>
    <dbReference type="NCBI Taxonomy" id="1862640"/>
    <lineage>
        <taxon>Eukaryota</taxon>
        <taxon>Viridiplantae</taxon>
        <taxon>Streptophyta</taxon>
        <taxon>Embryophyta</taxon>
        <taxon>Tracheophyta</taxon>
        <taxon>Spermatophyta</taxon>
        <taxon>Magnoliopsida</taxon>
        <taxon>eudicotyledons</taxon>
        <taxon>Gunneridae</taxon>
        <taxon>Pentapetalae</taxon>
        <taxon>rosids</taxon>
        <taxon>fabids</taxon>
        <taxon>Malpighiales</taxon>
        <taxon>Erythroxylaceae</taxon>
        <taxon>Erythroxylum</taxon>
    </lineage>
</organism>
<dbReference type="PANTHER" id="PTHR10891">
    <property type="entry name" value="EF-HAND CALCIUM-BINDING DOMAIN CONTAINING PROTEIN"/>
    <property type="match status" value="1"/>
</dbReference>
<dbReference type="SUPFAM" id="SSF47473">
    <property type="entry name" value="EF-hand"/>
    <property type="match status" value="1"/>
</dbReference>
<sequence>MATSSPKLSCRPFKWFTNRRLKPSLPRIYLKYGFSTPSSPSTANITPKSRKRREELLKVFQQLDIDGDGKISGEELADYFASIGLRAFEIFKAQDIDGCITPRGLQKCETMIRAFDLDGNGVLDFDEFHQMMSGIW</sequence>
<reference evidence="5 6" key="1">
    <citation type="submission" date="2021-09" db="EMBL/GenBank/DDBJ databases">
        <title>Genomic insights and catalytic innovation underlie evolution of tropane alkaloids biosynthesis.</title>
        <authorList>
            <person name="Wang Y.-J."/>
            <person name="Tian T."/>
            <person name="Huang J.-P."/>
            <person name="Huang S.-X."/>
        </authorList>
    </citation>
    <scope>NUCLEOTIDE SEQUENCE [LARGE SCALE GENOMIC DNA]</scope>
    <source>
        <strain evidence="5">KIB-2018</strain>
        <tissue evidence="5">Leaf</tissue>
    </source>
</reference>
<protein>
    <recommendedName>
        <fullName evidence="4">EF-hand domain-containing protein</fullName>
    </recommendedName>
</protein>
<evidence type="ECO:0000256" key="1">
    <source>
        <dbReference type="ARBA" id="ARBA00022723"/>
    </source>
</evidence>
<accession>A0AAV8U055</accession>
<keyword evidence="3" id="KW-0106">Calcium</keyword>
<name>A0AAV8U055_9ROSI</name>
<dbReference type="PROSITE" id="PS50222">
    <property type="entry name" value="EF_HAND_2"/>
    <property type="match status" value="2"/>
</dbReference>
<evidence type="ECO:0000256" key="2">
    <source>
        <dbReference type="ARBA" id="ARBA00022737"/>
    </source>
</evidence>
<feature type="domain" description="EF-hand" evidence="4">
    <location>
        <begin position="51"/>
        <end position="86"/>
    </location>
</feature>
<dbReference type="EMBL" id="JAIWQS010000002">
    <property type="protein sequence ID" value="KAJ8772687.1"/>
    <property type="molecule type" value="Genomic_DNA"/>
</dbReference>
<dbReference type="GO" id="GO:0005509">
    <property type="term" value="F:calcium ion binding"/>
    <property type="evidence" value="ECO:0007669"/>
    <property type="project" value="InterPro"/>
</dbReference>
<feature type="domain" description="EF-hand" evidence="4">
    <location>
        <begin position="103"/>
        <end position="136"/>
    </location>
</feature>
<evidence type="ECO:0000313" key="6">
    <source>
        <dbReference type="Proteomes" id="UP001159364"/>
    </source>
</evidence>
<dbReference type="SMART" id="SM00054">
    <property type="entry name" value="EFh"/>
    <property type="match status" value="2"/>
</dbReference>
<comment type="caution">
    <text evidence="5">The sequence shown here is derived from an EMBL/GenBank/DDBJ whole genome shotgun (WGS) entry which is preliminary data.</text>
</comment>
<dbReference type="InterPro" id="IPR018247">
    <property type="entry name" value="EF_Hand_1_Ca_BS"/>
</dbReference>
<dbReference type="InterPro" id="IPR039647">
    <property type="entry name" value="EF_hand_pair_protein_CML-like"/>
</dbReference>
<keyword evidence="1" id="KW-0479">Metal-binding</keyword>
<keyword evidence="2" id="KW-0677">Repeat</keyword>
<dbReference type="InterPro" id="IPR002048">
    <property type="entry name" value="EF_hand_dom"/>
</dbReference>
<evidence type="ECO:0000313" key="5">
    <source>
        <dbReference type="EMBL" id="KAJ8772687.1"/>
    </source>
</evidence>
<dbReference type="InterPro" id="IPR011992">
    <property type="entry name" value="EF-hand-dom_pair"/>
</dbReference>
<dbReference type="Gene3D" id="1.10.238.10">
    <property type="entry name" value="EF-hand"/>
    <property type="match status" value="1"/>
</dbReference>
<evidence type="ECO:0000259" key="4">
    <source>
        <dbReference type="PROSITE" id="PS50222"/>
    </source>
</evidence>